<dbReference type="CDD" id="cd09620">
    <property type="entry name" value="CBM9_like_3"/>
    <property type="match status" value="1"/>
</dbReference>
<organism evidence="2 3">
    <name type="scientific">Coemansia thaxteri</name>
    <dbReference type="NCBI Taxonomy" id="2663907"/>
    <lineage>
        <taxon>Eukaryota</taxon>
        <taxon>Fungi</taxon>
        <taxon>Fungi incertae sedis</taxon>
        <taxon>Zoopagomycota</taxon>
        <taxon>Kickxellomycotina</taxon>
        <taxon>Kickxellomycetes</taxon>
        <taxon>Kickxellales</taxon>
        <taxon>Kickxellaceae</taxon>
        <taxon>Coemansia</taxon>
    </lineage>
</organism>
<dbReference type="AlphaFoldDB" id="A0A9W8BMS3"/>
<keyword evidence="3" id="KW-1185">Reference proteome</keyword>
<reference evidence="2" key="1">
    <citation type="submission" date="2022-07" db="EMBL/GenBank/DDBJ databases">
        <title>Phylogenomic reconstructions and comparative analyses of Kickxellomycotina fungi.</title>
        <authorList>
            <person name="Reynolds N.K."/>
            <person name="Stajich J.E."/>
            <person name="Barry K."/>
            <person name="Grigoriev I.V."/>
            <person name="Crous P."/>
            <person name="Smith M.E."/>
        </authorList>
    </citation>
    <scope>NUCLEOTIDE SEQUENCE</scope>
    <source>
        <strain evidence="2">IMI 214461</strain>
    </source>
</reference>
<sequence>MRTFFTLAALCLAFASATSTKPDLCVPRCPAIATAKFTTQIPSGSPCPQTTVDLCYTNTALKLVFTASGETNFYFDPAQTTNGDIWEYEVMEAFIYKGSNDPQTYFEYEVNPNNVTYNAFVYNPSRVRTAGAPFDHAFISDPFGDGFAVNTVLNKPNSKWTSTSTIPLALFNAENPRGTTWRMNFFRTITGPSTFPNQQLCGWKNTGLASFHITPAFGTLQFV</sequence>
<comment type="caution">
    <text evidence="2">The sequence shown here is derived from an EMBL/GenBank/DDBJ whole genome shotgun (WGS) entry which is preliminary data.</text>
</comment>
<feature type="signal peptide" evidence="1">
    <location>
        <begin position="1"/>
        <end position="19"/>
    </location>
</feature>
<dbReference type="Gene3D" id="2.60.40.1190">
    <property type="match status" value="1"/>
</dbReference>
<evidence type="ECO:0000313" key="3">
    <source>
        <dbReference type="Proteomes" id="UP001150907"/>
    </source>
</evidence>
<keyword evidence="1" id="KW-0732">Signal</keyword>
<protein>
    <recommendedName>
        <fullName evidence="4">Carbohydrate-binding domain-containing protein</fullName>
    </recommendedName>
</protein>
<dbReference type="EMBL" id="JANBQF010000031">
    <property type="protein sequence ID" value="KAJ2007269.1"/>
    <property type="molecule type" value="Genomic_DNA"/>
</dbReference>
<evidence type="ECO:0000256" key="1">
    <source>
        <dbReference type="SAM" id="SignalP"/>
    </source>
</evidence>
<evidence type="ECO:0000313" key="2">
    <source>
        <dbReference type="EMBL" id="KAJ2007269.1"/>
    </source>
</evidence>
<evidence type="ECO:0008006" key="4">
    <source>
        <dbReference type="Google" id="ProtNLM"/>
    </source>
</evidence>
<name>A0A9W8BMS3_9FUNG</name>
<dbReference type="SUPFAM" id="SSF49344">
    <property type="entry name" value="CBD9-like"/>
    <property type="match status" value="1"/>
</dbReference>
<dbReference type="Proteomes" id="UP001150907">
    <property type="component" value="Unassembled WGS sequence"/>
</dbReference>
<gene>
    <name evidence="2" type="ORF">H4R26_000862</name>
</gene>
<dbReference type="OrthoDB" id="61321at2759"/>
<feature type="chain" id="PRO_5040948303" description="Carbohydrate-binding domain-containing protein" evidence="1">
    <location>
        <begin position="20"/>
        <end position="223"/>
    </location>
</feature>
<proteinExistence type="predicted"/>
<accession>A0A9W8BMS3</accession>